<keyword evidence="3" id="KW-1185">Reference proteome</keyword>
<keyword evidence="1" id="KW-0812">Transmembrane</keyword>
<organism evidence="2 3">
    <name type="scientific">Carpinus fangiana</name>
    <dbReference type="NCBI Taxonomy" id="176857"/>
    <lineage>
        <taxon>Eukaryota</taxon>
        <taxon>Viridiplantae</taxon>
        <taxon>Streptophyta</taxon>
        <taxon>Embryophyta</taxon>
        <taxon>Tracheophyta</taxon>
        <taxon>Spermatophyta</taxon>
        <taxon>Magnoliopsida</taxon>
        <taxon>eudicotyledons</taxon>
        <taxon>Gunneridae</taxon>
        <taxon>Pentapetalae</taxon>
        <taxon>rosids</taxon>
        <taxon>fabids</taxon>
        <taxon>Fagales</taxon>
        <taxon>Betulaceae</taxon>
        <taxon>Carpinus</taxon>
    </lineage>
</organism>
<evidence type="ECO:0000256" key="1">
    <source>
        <dbReference type="SAM" id="Phobius"/>
    </source>
</evidence>
<evidence type="ECO:0000313" key="2">
    <source>
        <dbReference type="EMBL" id="KAE8055865.1"/>
    </source>
</evidence>
<protein>
    <submittedName>
        <fullName evidence="2">Uncharacterized protein</fullName>
    </submittedName>
</protein>
<keyword evidence="1" id="KW-1133">Transmembrane helix</keyword>
<name>A0A5N6R6W2_9ROSI</name>
<dbReference type="AlphaFoldDB" id="A0A5N6R6W2"/>
<reference evidence="2 3" key="1">
    <citation type="submission" date="2019-06" db="EMBL/GenBank/DDBJ databases">
        <title>A chromosomal-level reference genome of Carpinus fangiana (Coryloideae, Betulaceae).</title>
        <authorList>
            <person name="Yang X."/>
            <person name="Wang Z."/>
            <person name="Zhang L."/>
            <person name="Hao G."/>
            <person name="Liu J."/>
            <person name="Yang Y."/>
        </authorList>
    </citation>
    <scope>NUCLEOTIDE SEQUENCE [LARGE SCALE GENOMIC DNA]</scope>
    <source>
        <strain evidence="2">Cfa_2016G</strain>
        <tissue evidence="2">Leaf</tissue>
    </source>
</reference>
<dbReference type="OrthoDB" id="10311056at2759"/>
<dbReference type="EMBL" id="CM017325">
    <property type="protein sequence ID" value="KAE8055865.1"/>
    <property type="molecule type" value="Genomic_DNA"/>
</dbReference>
<dbReference type="Proteomes" id="UP000327013">
    <property type="component" value="Chromosome 5"/>
</dbReference>
<keyword evidence="1" id="KW-0472">Membrane</keyword>
<feature type="transmembrane region" description="Helical" evidence="1">
    <location>
        <begin position="54"/>
        <end position="73"/>
    </location>
</feature>
<gene>
    <name evidence="2" type="ORF">FH972_012679</name>
</gene>
<sequence length="180" mass="20472">MAAIRFLKVRLIWGFGAFSTITNGSTVGSLMLATHDVLELVLNEKGHDFSNLKGKWTVLEIVHVFFLASRFHLYRKSIQMAMKTRTNADAHDRPRTRGGVFGGVCEIWLWNEATELRETRRKSTINGVVDKSKCFNDGTNEMDLTLPKLLQLEMLMCCSLVRLVNLESRVPRLFVDKLGI</sequence>
<accession>A0A5N6R6W2</accession>
<proteinExistence type="predicted"/>
<feature type="transmembrane region" description="Helical" evidence="1">
    <location>
        <begin position="12"/>
        <end position="34"/>
    </location>
</feature>
<evidence type="ECO:0000313" key="3">
    <source>
        <dbReference type="Proteomes" id="UP000327013"/>
    </source>
</evidence>